<dbReference type="Pfam" id="PF03992">
    <property type="entry name" value="ABM"/>
    <property type="match status" value="1"/>
</dbReference>
<dbReference type="PANTHER" id="PTHR34474:SF2">
    <property type="entry name" value="SIGNAL TRANSDUCTION PROTEIN TRAP"/>
    <property type="match status" value="1"/>
</dbReference>
<proteinExistence type="predicted"/>
<comment type="caution">
    <text evidence="2">The sequence shown here is derived from an EMBL/GenBank/DDBJ whole genome shotgun (WGS) entry which is preliminary data.</text>
</comment>
<dbReference type="PROSITE" id="PS51725">
    <property type="entry name" value="ABM"/>
    <property type="match status" value="1"/>
</dbReference>
<keyword evidence="2" id="KW-0560">Oxidoreductase</keyword>
<accession>A0ABS7JZ64</accession>
<name>A0ABS7JZ64_9BACI</name>
<reference evidence="2 3" key="1">
    <citation type="submission" date="2020-07" db="EMBL/GenBank/DDBJ databases">
        <title>Fungal Genomes of the International Space Station.</title>
        <authorList>
            <person name="Seuylemezian A."/>
            <person name="Singh N.K."/>
            <person name="Wood J."/>
            <person name="Venkateswaran K."/>
        </authorList>
    </citation>
    <scope>NUCLEOTIDE SEQUENCE [LARGE SCALE GENOMIC DNA]</scope>
    <source>
        <strain evidence="2 3">PL-B2</strain>
    </source>
</reference>
<dbReference type="PANTHER" id="PTHR34474">
    <property type="entry name" value="SIGNAL TRANSDUCTION PROTEIN TRAP"/>
    <property type="match status" value="1"/>
</dbReference>
<evidence type="ECO:0000313" key="3">
    <source>
        <dbReference type="Proteomes" id="UP000769780"/>
    </source>
</evidence>
<feature type="domain" description="ABM" evidence="1">
    <location>
        <begin position="69"/>
        <end position="156"/>
    </location>
</feature>
<evidence type="ECO:0000313" key="2">
    <source>
        <dbReference type="EMBL" id="MBY0095264.1"/>
    </source>
</evidence>
<dbReference type="EMBL" id="JACWFH010000001">
    <property type="protein sequence ID" value="MBY0095264.1"/>
    <property type="molecule type" value="Genomic_DNA"/>
</dbReference>
<dbReference type="RefSeq" id="WP_221870079.1">
    <property type="nucleotide sequence ID" value="NZ_JACWFH010000001.1"/>
</dbReference>
<dbReference type="InterPro" id="IPR007138">
    <property type="entry name" value="ABM_dom"/>
</dbReference>
<evidence type="ECO:0000259" key="1">
    <source>
        <dbReference type="PROSITE" id="PS51725"/>
    </source>
</evidence>
<dbReference type="GO" id="GO:0004497">
    <property type="term" value="F:monooxygenase activity"/>
    <property type="evidence" value="ECO:0007669"/>
    <property type="project" value="UniProtKB-KW"/>
</dbReference>
<gene>
    <name evidence="2" type="ORF">H0185_00320</name>
</gene>
<dbReference type="Gene3D" id="3.30.70.100">
    <property type="match status" value="1"/>
</dbReference>
<dbReference type="InterPro" id="IPR011008">
    <property type="entry name" value="Dimeric_a/b-barrel"/>
</dbReference>
<dbReference type="Proteomes" id="UP000769780">
    <property type="component" value="Unassembled WGS sequence"/>
</dbReference>
<keyword evidence="3" id="KW-1185">Reference proteome</keyword>
<protein>
    <submittedName>
        <fullName evidence="2">Antibiotic biosynthesis monooxygenase</fullName>
    </submittedName>
</protein>
<organism evidence="2 3">
    <name type="scientific">Mesobacillus maritimus</name>
    <dbReference type="NCBI Taxonomy" id="1643336"/>
    <lineage>
        <taxon>Bacteria</taxon>
        <taxon>Bacillati</taxon>
        <taxon>Bacillota</taxon>
        <taxon>Bacilli</taxon>
        <taxon>Bacillales</taxon>
        <taxon>Bacillaceae</taxon>
        <taxon>Mesobacillus</taxon>
    </lineage>
</organism>
<dbReference type="SUPFAM" id="SSF54909">
    <property type="entry name" value="Dimeric alpha+beta barrel"/>
    <property type="match status" value="1"/>
</dbReference>
<sequence length="171" mass="19899">MNFYITSGTIDYLTKLKNKYLNENMLLLTGSEDDFQAVILHETKHKTVFNHPRKYEVIDSIGSFEKATYVVMNNIPVTDEGKPLFEYQFKNRQRKIEHQPGFVAIRLLRPLSSNTYVILTLWENKRAYENWKSSDSFLESHKKQTKSNEAKSIAIFAGLSYLTTYSIAEVD</sequence>
<keyword evidence="2" id="KW-0503">Monooxygenase</keyword>
<dbReference type="InterPro" id="IPR050404">
    <property type="entry name" value="Heme-degrading_MO"/>
</dbReference>